<proteinExistence type="predicted"/>
<evidence type="ECO:0000256" key="1">
    <source>
        <dbReference type="SAM" id="Coils"/>
    </source>
</evidence>
<protein>
    <recommendedName>
        <fullName evidence="6">Transposase</fullName>
    </recommendedName>
</protein>
<dbReference type="PANTHER" id="PTHR46579">
    <property type="entry name" value="F5/8 TYPE C DOMAIN-CONTAINING PROTEIN-RELATED"/>
    <property type="match status" value="1"/>
</dbReference>
<dbReference type="PANTHER" id="PTHR46579:SF1">
    <property type="entry name" value="F5_8 TYPE C DOMAIN-CONTAINING PROTEIN"/>
    <property type="match status" value="1"/>
</dbReference>
<reference evidence="4 5" key="1">
    <citation type="submission" date="2019-12" db="EMBL/GenBank/DDBJ databases">
        <authorList>
            <person name="Floudas D."/>
            <person name="Bentzer J."/>
            <person name="Ahren D."/>
            <person name="Johansson T."/>
            <person name="Persson P."/>
            <person name="Tunlid A."/>
        </authorList>
    </citation>
    <scope>NUCLEOTIDE SEQUENCE [LARGE SCALE GENOMIC DNA]</scope>
    <source>
        <strain evidence="4 5">CBS 102.39</strain>
    </source>
</reference>
<keyword evidence="5" id="KW-1185">Reference proteome</keyword>
<dbReference type="EMBL" id="JAACJL010000032">
    <property type="protein sequence ID" value="KAF4616061.1"/>
    <property type="molecule type" value="Genomic_DNA"/>
</dbReference>
<name>A0A8H4QV41_9AGAR</name>
<accession>A0A8H4QV41</accession>
<comment type="caution">
    <text evidence="4">The sequence shown here is derived from an EMBL/GenBank/DDBJ whole genome shotgun (WGS) entry which is preliminary data.</text>
</comment>
<feature type="coiled-coil region" evidence="1">
    <location>
        <begin position="533"/>
        <end position="560"/>
    </location>
</feature>
<dbReference type="AlphaFoldDB" id="A0A8H4QV41"/>
<gene>
    <name evidence="4" type="ORF">D9613_006378</name>
    <name evidence="3" type="ORF">D9613_011290</name>
</gene>
<evidence type="ECO:0000313" key="4">
    <source>
        <dbReference type="EMBL" id="KAF4617403.1"/>
    </source>
</evidence>
<dbReference type="EMBL" id="JAACJL010000030">
    <property type="protein sequence ID" value="KAF4617403.1"/>
    <property type="molecule type" value="Genomic_DNA"/>
</dbReference>
<keyword evidence="1" id="KW-0175">Coiled coil</keyword>
<feature type="region of interest" description="Disordered" evidence="2">
    <location>
        <begin position="592"/>
        <end position="620"/>
    </location>
</feature>
<evidence type="ECO:0000256" key="2">
    <source>
        <dbReference type="SAM" id="MobiDB-lite"/>
    </source>
</evidence>
<evidence type="ECO:0000313" key="3">
    <source>
        <dbReference type="EMBL" id="KAF4616061.1"/>
    </source>
</evidence>
<evidence type="ECO:0000313" key="5">
    <source>
        <dbReference type="Proteomes" id="UP000521872"/>
    </source>
</evidence>
<sequence length="1005" mass="112831">MRRTTAQSTLSKPTASTKVVCTCTSCKSKTFTNQFGQVQPGSLVAPTTRKRHRDKDLADCYVEPNLTPENTSTVAAPALAAEDQIKEQNGAEKGAAEEIQGSTGYSRPLFRLICTLVAWLHLVCGLSRASSGRVLQFLQVIVDVAMQLGRVGEYLGGEEGSNRSWAASPPHSFTVPKDVRTSMSVLSIEPNIIRSVCCPKCFHSYSLEELPEICMYRETQRSRRCSEPLWTTRTTRGGAKRVPRRLYNTQDFENWLEYFLSRPGIEDTIDKSYARRPQPNSDVMENIWDSPAWRSLGTFTTTQHNLTFSYYIDWFNPFTNKIAGKSVSCGAIIMFCLNLPHDLQHRPENVFIAGITPPPYEPSVTSITAVSDPIVDRLEAMWNGKVIRTYRHPEGIMKRAAILAAIGDLLAIKKALGYAGTASHNFCSFCTLRRADIDNLDYENYRLRVGVEVLSAAVDWKTASTKTRREQIFKKHGVRWSSLHRLVYRDPVRHTVLGMMHNWLEGVLQHHARILWGIGGSDKAVQTESADDCEAMDVDIDMLDEELEALQAESQLHGNESSHLLGEKRIAVPSRGAIDSISALAQDVFLDDDDGSDDSEYNPPPDSGSDDDEGSILPGEPVFTTTQLSEIRRCLANAVIPSWMERPPTNLGEKSHGKLKADHWLVLFSVFLPLVLPKLWLATAQSRDLLLLENFHDLVICTNIIIAYTATPTSADLYLSHYVNYRKSTKKLFPAIPTRPNHHYAMHVPDQIKFWGPLIYVSEFKYETKNGNLQKINTNGHMWELDFTMLRQICRRGRLMAQVNDSQSPSSAGSLLSRGLSILRTSPVELDSDTSPQVYSALDEAKINAAGNRVPEHVYNLLLCHARMSIPLPHNSIFRHYADIPHPIESFIFPPYAVPLHHLNHKGRAYSTYEKHRGNSSISFRAADGNVDIGFINSIWRQIVNGKEHTFLVISTHSMLSPEDARLNPYTSRPGFMCNICYADKPVWGDSDPSQIAHSGYEERL</sequence>
<dbReference type="Proteomes" id="UP000521872">
    <property type="component" value="Unassembled WGS sequence"/>
</dbReference>
<evidence type="ECO:0008006" key="6">
    <source>
        <dbReference type="Google" id="ProtNLM"/>
    </source>
</evidence>
<organism evidence="4 5">
    <name type="scientific">Agrocybe pediades</name>
    <dbReference type="NCBI Taxonomy" id="84607"/>
    <lineage>
        <taxon>Eukaryota</taxon>
        <taxon>Fungi</taxon>
        <taxon>Dikarya</taxon>
        <taxon>Basidiomycota</taxon>
        <taxon>Agaricomycotina</taxon>
        <taxon>Agaricomycetes</taxon>
        <taxon>Agaricomycetidae</taxon>
        <taxon>Agaricales</taxon>
        <taxon>Agaricineae</taxon>
        <taxon>Strophariaceae</taxon>
        <taxon>Agrocybe</taxon>
    </lineage>
</organism>